<comment type="caution">
    <text evidence="2">The sequence shown here is derived from an EMBL/GenBank/DDBJ whole genome shotgun (WGS) entry which is preliminary data.</text>
</comment>
<dbReference type="InterPro" id="IPR035994">
    <property type="entry name" value="Nucleoside_phosphorylase_sf"/>
</dbReference>
<dbReference type="PANTHER" id="PTHR46082">
    <property type="entry name" value="ATP/GTP-BINDING PROTEIN-RELATED"/>
    <property type="match status" value="1"/>
</dbReference>
<dbReference type="Gene3D" id="3.40.50.1580">
    <property type="entry name" value="Nucleoside phosphorylase domain"/>
    <property type="match status" value="1"/>
</dbReference>
<organism evidence="2 3">
    <name type="scientific">Aspergillus pseudoviridinutans</name>
    <dbReference type="NCBI Taxonomy" id="1517512"/>
    <lineage>
        <taxon>Eukaryota</taxon>
        <taxon>Fungi</taxon>
        <taxon>Dikarya</taxon>
        <taxon>Ascomycota</taxon>
        <taxon>Pezizomycotina</taxon>
        <taxon>Eurotiomycetes</taxon>
        <taxon>Eurotiomycetidae</taxon>
        <taxon>Eurotiales</taxon>
        <taxon>Aspergillaceae</taxon>
        <taxon>Aspergillus</taxon>
        <taxon>Aspergillus subgen. Fumigati</taxon>
    </lineage>
</organism>
<gene>
    <name evidence="2" type="ORF">Asppvi_008495</name>
</gene>
<keyword evidence="3" id="KW-1185">Reference proteome</keyword>
<dbReference type="AlphaFoldDB" id="A0A9P3BJM3"/>
<dbReference type="GO" id="GO:0003824">
    <property type="term" value="F:catalytic activity"/>
    <property type="evidence" value="ECO:0007669"/>
    <property type="project" value="InterPro"/>
</dbReference>
<evidence type="ECO:0000259" key="1">
    <source>
        <dbReference type="Pfam" id="PF01048"/>
    </source>
</evidence>
<dbReference type="Pfam" id="PF01048">
    <property type="entry name" value="PNP_UDP_1"/>
    <property type="match status" value="1"/>
</dbReference>
<dbReference type="InterPro" id="IPR000845">
    <property type="entry name" value="Nucleoside_phosphorylase_d"/>
</dbReference>
<accession>A0A9P3BJM3</accession>
<dbReference type="InterPro" id="IPR053137">
    <property type="entry name" value="NLR-like"/>
</dbReference>
<reference evidence="2 3" key="1">
    <citation type="submission" date="2018-10" db="EMBL/GenBank/DDBJ databases">
        <title>Pan-genome distribution and transcriptional activeness of fungal secondary metabolism genes in Aspergillus section Fumigati.</title>
        <authorList>
            <person name="Takahashi H."/>
            <person name="Umemura M."/>
            <person name="Ninomiya A."/>
            <person name="Kusuya Y."/>
            <person name="Urayama S."/>
            <person name="Shimizu M."/>
            <person name="Watanabe A."/>
            <person name="Kamei K."/>
            <person name="Yaguchi T."/>
            <person name="Hagiwara D."/>
        </authorList>
    </citation>
    <scope>NUCLEOTIDE SEQUENCE [LARGE SCALE GENOMIC DNA]</scope>
    <source>
        <strain evidence="2 3">IFM 55266</strain>
    </source>
</reference>
<dbReference type="GeneID" id="67007105"/>
<dbReference type="EMBL" id="BHVY01000006">
    <property type="protein sequence ID" value="GIJ89553.1"/>
    <property type="molecule type" value="Genomic_DNA"/>
</dbReference>
<dbReference type="RefSeq" id="XP_043160299.1">
    <property type="nucleotide sequence ID" value="XM_043304364.1"/>
</dbReference>
<dbReference type="OrthoDB" id="1577640at2759"/>
<dbReference type="Proteomes" id="UP001043456">
    <property type="component" value="Unassembled WGS sequence"/>
</dbReference>
<protein>
    <recommendedName>
        <fullName evidence="1">Nucleoside phosphorylase domain-containing protein</fullName>
    </recommendedName>
</protein>
<feature type="domain" description="Nucleoside phosphorylase" evidence="1">
    <location>
        <begin position="15"/>
        <end position="293"/>
    </location>
</feature>
<dbReference type="SUPFAM" id="SSF53167">
    <property type="entry name" value="Purine and uridine phosphorylases"/>
    <property type="match status" value="1"/>
</dbReference>
<name>A0A9P3BJM3_9EURO</name>
<proteinExistence type="predicted"/>
<evidence type="ECO:0000313" key="3">
    <source>
        <dbReference type="Proteomes" id="UP001043456"/>
    </source>
</evidence>
<dbReference type="PANTHER" id="PTHR46082:SF11">
    <property type="entry name" value="AAA+ ATPASE DOMAIN-CONTAINING PROTEIN-RELATED"/>
    <property type="match status" value="1"/>
</dbReference>
<sequence>MSSPKTLSHADYSVAWICALPLERAASTSMLDEEHARLPQASNDPNSYTLGEVCGHNVVVACLPAGIYGTLSAAAIAIQMRCTFFAIRFAMMVGIGGGVPNKKADIRLGDVVVSKPTGTSGGVVQYDYGKTISGGQFERIGALDKPPQALLIGVNSLESSYMVGKRNLCEIISNTLERNPKMKTSFASPGPHHDLLFNANYDHKGSEDTCANCSRDQLVSRAQRSFNEPQVHYGLIASGNQVMKDGKTRDRLAKELGILCFEMEAAGLMDQIPCLVIRGICDYSDSHKNNHWQRYAGLTAAAYAKQLLSVITPDKSRNTEMLHGNILLHDGISWWKEDADISRPKQ</sequence>
<evidence type="ECO:0000313" key="2">
    <source>
        <dbReference type="EMBL" id="GIJ89553.1"/>
    </source>
</evidence>
<dbReference type="GO" id="GO:0009116">
    <property type="term" value="P:nucleoside metabolic process"/>
    <property type="evidence" value="ECO:0007669"/>
    <property type="project" value="InterPro"/>
</dbReference>